<gene>
    <name evidence="1" type="ORF">COPCOM_02610</name>
</gene>
<evidence type="ECO:0000313" key="2">
    <source>
        <dbReference type="Proteomes" id="UP000003793"/>
    </source>
</evidence>
<dbReference type="AlphaFoldDB" id="C0BC01"/>
<protein>
    <submittedName>
        <fullName evidence="1">Uncharacterized protein</fullName>
    </submittedName>
</protein>
<organism evidence="1 2">
    <name type="scientific">Coprococcus comes ATCC 27758</name>
    <dbReference type="NCBI Taxonomy" id="470146"/>
    <lineage>
        <taxon>Bacteria</taxon>
        <taxon>Bacillati</taxon>
        <taxon>Bacillota</taxon>
        <taxon>Clostridia</taxon>
        <taxon>Lachnospirales</taxon>
        <taxon>Lachnospiraceae</taxon>
        <taxon>Coprococcus</taxon>
    </lineage>
</organism>
<name>C0BC01_9FIRM</name>
<dbReference type="HOGENOM" id="CLU_2896380_0_0_9"/>
<comment type="caution">
    <text evidence="1">The sequence shown here is derived from an EMBL/GenBank/DDBJ whole genome shotgun (WGS) entry which is preliminary data.</text>
</comment>
<proteinExistence type="predicted"/>
<reference evidence="1 2" key="2">
    <citation type="submission" date="2009-03" db="EMBL/GenBank/DDBJ databases">
        <title>Draft genome sequence of Coprococcus comes (ATCC 27758).</title>
        <authorList>
            <person name="Sudarsanam P."/>
            <person name="Ley R."/>
            <person name="Guruge J."/>
            <person name="Turnbaugh P.J."/>
            <person name="Mahowald M."/>
            <person name="Liep D."/>
            <person name="Gordon J."/>
        </authorList>
    </citation>
    <scope>NUCLEOTIDE SEQUENCE [LARGE SCALE GENOMIC DNA]</scope>
    <source>
        <strain evidence="1 2">ATCC 27758</strain>
    </source>
</reference>
<dbReference type="Proteomes" id="UP000003793">
    <property type="component" value="Unassembled WGS sequence"/>
</dbReference>
<evidence type="ECO:0000313" key="1">
    <source>
        <dbReference type="EMBL" id="EEG89625.1"/>
    </source>
</evidence>
<dbReference type="EMBL" id="ABVR01000041">
    <property type="protein sequence ID" value="EEG89625.1"/>
    <property type="molecule type" value="Genomic_DNA"/>
</dbReference>
<sequence length="62" mass="7086">MGFPVIRPGSLFPCEKLFLQKDYTLFVTDTVNGNDCTVLCTKNFWLIFRIGNSIMTVINPKK</sequence>
<reference evidence="1 2" key="1">
    <citation type="submission" date="2009-02" db="EMBL/GenBank/DDBJ databases">
        <authorList>
            <person name="Fulton L."/>
            <person name="Clifton S."/>
            <person name="Fulton B."/>
            <person name="Xu J."/>
            <person name="Minx P."/>
            <person name="Pepin K.H."/>
            <person name="Johnson M."/>
            <person name="Bhonagiri V."/>
            <person name="Nash W.E."/>
            <person name="Mardis E.R."/>
            <person name="Wilson R.K."/>
        </authorList>
    </citation>
    <scope>NUCLEOTIDE SEQUENCE [LARGE SCALE GENOMIC DNA]</scope>
    <source>
        <strain evidence="1 2">ATCC 27758</strain>
    </source>
</reference>
<accession>C0BC01</accession>